<dbReference type="RefSeq" id="WP_137437689.1">
    <property type="nucleotide sequence ID" value="NZ_JANRHC010000003.1"/>
</dbReference>
<comment type="caution">
    <text evidence="1">The sequence shown here is derived from an EMBL/GenBank/DDBJ whole genome shotgun (WGS) entry which is preliminary data.</text>
</comment>
<dbReference type="OrthoDB" id="9759996at2"/>
<dbReference type="InterPro" id="IPR021730">
    <property type="entry name" value="YdbH"/>
</dbReference>
<accession>A0A4U6QTJ3</accession>
<dbReference type="Pfam" id="PF11739">
    <property type="entry name" value="YdbH-like"/>
    <property type="match status" value="1"/>
</dbReference>
<dbReference type="Proteomes" id="UP000308488">
    <property type="component" value="Unassembled WGS sequence"/>
</dbReference>
<evidence type="ECO:0000313" key="2">
    <source>
        <dbReference type="Proteomes" id="UP000308488"/>
    </source>
</evidence>
<evidence type="ECO:0000313" key="1">
    <source>
        <dbReference type="EMBL" id="TKV64327.1"/>
    </source>
</evidence>
<dbReference type="EMBL" id="SZYH01000002">
    <property type="protein sequence ID" value="TKV64327.1"/>
    <property type="molecule type" value="Genomic_DNA"/>
</dbReference>
<keyword evidence="2" id="KW-1185">Reference proteome</keyword>
<organism evidence="1 2">
    <name type="scientific">Marinobacter panjinensis</name>
    <dbReference type="NCBI Taxonomy" id="2576384"/>
    <lineage>
        <taxon>Bacteria</taxon>
        <taxon>Pseudomonadati</taxon>
        <taxon>Pseudomonadota</taxon>
        <taxon>Gammaproteobacteria</taxon>
        <taxon>Pseudomonadales</taxon>
        <taxon>Marinobacteraceae</taxon>
        <taxon>Marinobacter</taxon>
    </lineage>
</organism>
<proteinExistence type="predicted"/>
<reference evidence="1 2" key="1">
    <citation type="submission" date="2019-05" db="EMBL/GenBank/DDBJ databases">
        <title>Marinobacter panjinensis sp. nov., a moderately halophilic bacterium isolated from sea tidal flat environment.</title>
        <authorList>
            <person name="Yang W."/>
            <person name="An M."/>
            <person name="He W."/>
            <person name="Luo X."/>
            <person name="Zhu L."/>
            <person name="Chen G."/>
            <person name="Zhang Y."/>
            <person name="Wang Y."/>
        </authorList>
    </citation>
    <scope>NUCLEOTIDE SEQUENCE [LARGE SCALE GENOMIC DNA]</scope>
    <source>
        <strain evidence="1 2">PJ-16</strain>
    </source>
</reference>
<gene>
    <name evidence="1" type="ORF">FDP08_18110</name>
</gene>
<dbReference type="AlphaFoldDB" id="A0A4U6QTJ3"/>
<name>A0A4U6QTJ3_9GAMM</name>
<protein>
    <submittedName>
        <fullName evidence="1">Uncharacterized protein</fullName>
    </submittedName>
</protein>
<sequence>MARSMKLRRFLLWLLALLVLLSLAGAWYARVAWEEWQQLNSIRNLEWQGVDVSLAGVQLARFSVTQMRHGQPWSVAGEELSLGWSWHWYGPMPDVVRVGRLTVDILSWPGPREEATSSAAPGAPFRKLPAWLPDNIDIGELVLTLPDGIRATGDLAVSRLSVPGKREVVTRAMKVEAPIAGVTLAGWELHEGQANLVFAGKANEHSATLDFKEETYLELAGLHAPDNAAQLDKVRASLAGTKLTTGHSLEPMALESLVVAGPAVATAAAIRHPQLLPQPWRLDGRLTGSLQALSLDGRLSSGAGASADIAFSFPFEGTPALDAEITAAGAKGHRTLADTFTAWPGELEIEEGHLKASLGLRLPSAGVRMQGELSFYGVGGLFARTAWTGLDGKVAIDLSGGQLDARTSGLTVDTVNPGIALSNIRIAGGYRSTTEQVAAGTLVLGRATAELLGGSVRIEPGEWQLAKRPLQFPLELSGIELSQLMQIYPAEGLAGSGILRGTVPLRISEQGVSIDAGKVEAVAPGGTLKLPADRLRGMAQNNEAMALVVRAMDNFNYTVLNSSVDYEEDGTLVLGLRLEGSSPDVRDGHPIVLNINLEEDIPALLTSLQLSGRVNEAVTEKVRNLMQKRDAQGQSNGSGH</sequence>